<evidence type="ECO:0000313" key="2">
    <source>
        <dbReference type="EMBL" id="KAF9511702.1"/>
    </source>
</evidence>
<dbReference type="EMBL" id="MU128997">
    <property type="protein sequence ID" value="KAF9511702.1"/>
    <property type="molecule type" value="Genomic_DNA"/>
</dbReference>
<gene>
    <name evidence="2" type="ORF">BS47DRAFT_1330827</name>
</gene>
<dbReference type="OrthoDB" id="3269637at2759"/>
<keyword evidence="3" id="KW-1185">Reference proteome</keyword>
<dbReference type="Pfam" id="PF13391">
    <property type="entry name" value="HNH_2"/>
    <property type="match status" value="1"/>
</dbReference>
<dbReference type="AlphaFoldDB" id="A0A9P6DS26"/>
<name>A0A9P6DS26_9AGAM</name>
<sequence>MSPPPFEGNDYISNYVEYRGGPKDINTINDPRNGLLLFDSFHKPFGRAEVAFLKTPNFGLAIDDIPFDPPRTTDQQSPVSRLTLHHFVSVIGAVVSNMAPTTLMRGHPKRPPNVILDSVYAAMALQAWGPKSFHPYAREKMK</sequence>
<accession>A0A9P6DS26</accession>
<evidence type="ECO:0000259" key="1">
    <source>
        <dbReference type="Pfam" id="PF13391"/>
    </source>
</evidence>
<organism evidence="2 3">
    <name type="scientific">Hydnum rufescens UP504</name>
    <dbReference type="NCBI Taxonomy" id="1448309"/>
    <lineage>
        <taxon>Eukaryota</taxon>
        <taxon>Fungi</taxon>
        <taxon>Dikarya</taxon>
        <taxon>Basidiomycota</taxon>
        <taxon>Agaricomycotina</taxon>
        <taxon>Agaricomycetes</taxon>
        <taxon>Cantharellales</taxon>
        <taxon>Hydnaceae</taxon>
        <taxon>Hydnum</taxon>
    </lineage>
</organism>
<reference evidence="2" key="1">
    <citation type="journal article" date="2020" name="Nat. Commun.">
        <title>Large-scale genome sequencing of mycorrhizal fungi provides insights into the early evolution of symbiotic traits.</title>
        <authorList>
            <person name="Miyauchi S."/>
            <person name="Kiss E."/>
            <person name="Kuo A."/>
            <person name="Drula E."/>
            <person name="Kohler A."/>
            <person name="Sanchez-Garcia M."/>
            <person name="Morin E."/>
            <person name="Andreopoulos B."/>
            <person name="Barry K.W."/>
            <person name="Bonito G."/>
            <person name="Buee M."/>
            <person name="Carver A."/>
            <person name="Chen C."/>
            <person name="Cichocki N."/>
            <person name="Clum A."/>
            <person name="Culley D."/>
            <person name="Crous P.W."/>
            <person name="Fauchery L."/>
            <person name="Girlanda M."/>
            <person name="Hayes R.D."/>
            <person name="Keri Z."/>
            <person name="LaButti K."/>
            <person name="Lipzen A."/>
            <person name="Lombard V."/>
            <person name="Magnuson J."/>
            <person name="Maillard F."/>
            <person name="Murat C."/>
            <person name="Nolan M."/>
            <person name="Ohm R.A."/>
            <person name="Pangilinan J."/>
            <person name="Pereira M.F."/>
            <person name="Perotto S."/>
            <person name="Peter M."/>
            <person name="Pfister S."/>
            <person name="Riley R."/>
            <person name="Sitrit Y."/>
            <person name="Stielow J.B."/>
            <person name="Szollosi G."/>
            <person name="Zifcakova L."/>
            <person name="Stursova M."/>
            <person name="Spatafora J.W."/>
            <person name="Tedersoo L."/>
            <person name="Vaario L.M."/>
            <person name="Yamada A."/>
            <person name="Yan M."/>
            <person name="Wang P."/>
            <person name="Xu J."/>
            <person name="Bruns T."/>
            <person name="Baldrian P."/>
            <person name="Vilgalys R."/>
            <person name="Dunand C."/>
            <person name="Henrissat B."/>
            <person name="Grigoriev I.V."/>
            <person name="Hibbett D."/>
            <person name="Nagy L.G."/>
            <person name="Martin F.M."/>
        </authorList>
    </citation>
    <scope>NUCLEOTIDE SEQUENCE</scope>
    <source>
        <strain evidence="2">UP504</strain>
    </source>
</reference>
<protein>
    <recommendedName>
        <fullName evidence="1">HNH nuclease domain-containing protein</fullName>
    </recommendedName>
</protein>
<comment type="caution">
    <text evidence="2">The sequence shown here is derived from an EMBL/GenBank/DDBJ whole genome shotgun (WGS) entry which is preliminary data.</text>
</comment>
<evidence type="ECO:0000313" key="3">
    <source>
        <dbReference type="Proteomes" id="UP000886523"/>
    </source>
</evidence>
<dbReference type="Proteomes" id="UP000886523">
    <property type="component" value="Unassembled WGS sequence"/>
</dbReference>
<proteinExistence type="predicted"/>
<feature type="domain" description="HNH nuclease" evidence="1">
    <location>
        <begin position="18"/>
        <end position="52"/>
    </location>
</feature>
<dbReference type="InterPro" id="IPR003615">
    <property type="entry name" value="HNH_nuc"/>
</dbReference>